<dbReference type="InterPro" id="IPR057727">
    <property type="entry name" value="WCX_dom"/>
</dbReference>
<gene>
    <name evidence="3" type="ORF">UFOPK3317_01030</name>
</gene>
<sequence length="310" mass="34766">MPGVDSDKNSPLERSFFLAEWFASRPGGRASIHDVTGNFPEYKDSDSEASRKMLGRDLTRIKENLKIEIEWNLAEATYTTKPPHFTRNERVALLRAMSTVRVDGIAEDAAETEIGHAQDQSSARIAVRLPLIVAELHEPISEQRVVEFWYKEGTHRSVEPYRVGRGGIEWYLRGRDRQDNQIKHFRLDRILENPGHPSVIAVGDRGAFEVPEERDLVGELDVDPNEWGRDTPLEAEIAMSADLAIIFCRTVSGARSTPSSDDQALVTMTVRHYAAFISRVLSLGSKAQLVSPPELVEMLVSSLTRMSRGV</sequence>
<dbReference type="InterPro" id="IPR026881">
    <property type="entry name" value="WYL_dom"/>
</dbReference>
<accession>A0A6J7DXG2</accession>
<dbReference type="Pfam" id="PF13280">
    <property type="entry name" value="WYL"/>
    <property type="match status" value="1"/>
</dbReference>
<name>A0A6J7DXG2_9ZZZZ</name>
<dbReference type="EMBL" id="CAFBLK010000181">
    <property type="protein sequence ID" value="CAB4873700.1"/>
    <property type="molecule type" value="Genomic_DNA"/>
</dbReference>
<evidence type="ECO:0000313" key="3">
    <source>
        <dbReference type="EMBL" id="CAB4873700.1"/>
    </source>
</evidence>
<organism evidence="3">
    <name type="scientific">freshwater metagenome</name>
    <dbReference type="NCBI Taxonomy" id="449393"/>
    <lineage>
        <taxon>unclassified sequences</taxon>
        <taxon>metagenomes</taxon>
        <taxon>ecological metagenomes</taxon>
    </lineage>
</organism>
<proteinExistence type="predicted"/>
<dbReference type="InterPro" id="IPR051534">
    <property type="entry name" value="CBASS_pafABC_assoc_protein"/>
</dbReference>
<dbReference type="Pfam" id="PF25583">
    <property type="entry name" value="WCX"/>
    <property type="match status" value="1"/>
</dbReference>
<feature type="domain" description="WYL" evidence="1">
    <location>
        <begin position="133"/>
        <end position="191"/>
    </location>
</feature>
<dbReference type="PANTHER" id="PTHR34580:SF3">
    <property type="entry name" value="PROTEIN PAFB"/>
    <property type="match status" value="1"/>
</dbReference>
<feature type="domain" description="WCX" evidence="2">
    <location>
        <begin position="234"/>
        <end position="306"/>
    </location>
</feature>
<dbReference type="PANTHER" id="PTHR34580">
    <property type="match status" value="1"/>
</dbReference>
<dbReference type="AlphaFoldDB" id="A0A6J7DXG2"/>
<evidence type="ECO:0000259" key="2">
    <source>
        <dbReference type="Pfam" id="PF25583"/>
    </source>
</evidence>
<dbReference type="PROSITE" id="PS52050">
    <property type="entry name" value="WYL"/>
    <property type="match status" value="1"/>
</dbReference>
<reference evidence="3" key="1">
    <citation type="submission" date="2020-05" db="EMBL/GenBank/DDBJ databases">
        <authorList>
            <person name="Chiriac C."/>
            <person name="Salcher M."/>
            <person name="Ghai R."/>
            <person name="Kavagutti S V."/>
        </authorList>
    </citation>
    <scope>NUCLEOTIDE SEQUENCE</scope>
</reference>
<protein>
    <submittedName>
        <fullName evidence="3">Unannotated protein</fullName>
    </submittedName>
</protein>
<evidence type="ECO:0000259" key="1">
    <source>
        <dbReference type="Pfam" id="PF13280"/>
    </source>
</evidence>